<evidence type="ECO:0000313" key="5">
    <source>
        <dbReference type="EMBL" id="MFB0840547.1"/>
    </source>
</evidence>
<dbReference type="Pfam" id="PF00392">
    <property type="entry name" value="GntR"/>
    <property type="match status" value="1"/>
</dbReference>
<dbReference type="CDD" id="cd07377">
    <property type="entry name" value="WHTH_GntR"/>
    <property type="match status" value="1"/>
</dbReference>
<dbReference type="InterPro" id="IPR011711">
    <property type="entry name" value="GntR_C"/>
</dbReference>
<dbReference type="PROSITE" id="PS50949">
    <property type="entry name" value="HTH_GNTR"/>
    <property type="match status" value="1"/>
</dbReference>
<dbReference type="PANTHER" id="PTHR43537">
    <property type="entry name" value="TRANSCRIPTIONAL REGULATOR, GNTR FAMILY"/>
    <property type="match status" value="1"/>
</dbReference>
<keyword evidence="1" id="KW-0805">Transcription regulation</keyword>
<evidence type="ECO:0000313" key="6">
    <source>
        <dbReference type="Proteomes" id="UP001575622"/>
    </source>
</evidence>
<keyword evidence="6" id="KW-1185">Reference proteome</keyword>
<dbReference type="SMART" id="SM00895">
    <property type="entry name" value="FCD"/>
    <property type="match status" value="1"/>
</dbReference>
<feature type="domain" description="HTH gntR-type" evidence="4">
    <location>
        <begin position="5"/>
        <end position="73"/>
    </location>
</feature>
<comment type="caution">
    <text evidence="5">The sequence shown here is derived from an EMBL/GenBank/DDBJ whole genome shotgun (WGS) entry which is preliminary data.</text>
</comment>
<dbReference type="PRINTS" id="PR00035">
    <property type="entry name" value="HTHGNTR"/>
</dbReference>
<organism evidence="5 6">
    <name type="scientific">Paenibacillus oleatilyticus</name>
    <dbReference type="NCBI Taxonomy" id="2594886"/>
    <lineage>
        <taxon>Bacteria</taxon>
        <taxon>Bacillati</taxon>
        <taxon>Bacillota</taxon>
        <taxon>Bacilli</taxon>
        <taxon>Bacillales</taxon>
        <taxon>Paenibacillaceae</taxon>
        <taxon>Paenibacillus</taxon>
    </lineage>
</organism>
<dbReference type="InterPro" id="IPR036390">
    <property type="entry name" value="WH_DNA-bd_sf"/>
</dbReference>
<dbReference type="EMBL" id="JBHDLN010000001">
    <property type="protein sequence ID" value="MFB0840547.1"/>
    <property type="molecule type" value="Genomic_DNA"/>
</dbReference>
<sequence length="234" mass="25980">MNLQKKNYEIITDELRRIIEAGLIKPGEKLDTIDQLAAQYRVGRSTVREALSHLKALGLVESRQGGGTYVKKPGLEPLAVLESLQNSNAELSQVLQARKILEVGAAELAAKHRTAEDVEELGKIIGQMRDAVGNEEISRIYDTNFHLAIAKASGNAILETMMTHISAAMFLTIKDSRKLWLYSGKDTVGKLFGEHMKLFEAIRDRDSKLAAVTMAKHHTQVENALYPVIRGDME</sequence>
<evidence type="ECO:0000259" key="4">
    <source>
        <dbReference type="PROSITE" id="PS50949"/>
    </source>
</evidence>
<reference evidence="5 6" key="1">
    <citation type="submission" date="2024-09" db="EMBL/GenBank/DDBJ databases">
        <authorList>
            <person name="Makale K.P.P."/>
            <person name="Makhzoum A."/>
            <person name="Rantong G."/>
            <person name="Rahube T.O."/>
        </authorList>
    </citation>
    <scope>NUCLEOTIDE SEQUENCE [LARGE SCALE GENOMIC DNA]</scope>
    <source>
        <strain evidence="5 6">KM_D13</strain>
    </source>
</reference>
<proteinExistence type="predicted"/>
<dbReference type="PANTHER" id="PTHR43537:SF5">
    <property type="entry name" value="UXU OPERON TRANSCRIPTIONAL REGULATOR"/>
    <property type="match status" value="1"/>
</dbReference>
<gene>
    <name evidence="5" type="ORF">ACEU3E_00020</name>
</gene>
<evidence type="ECO:0000256" key="2">
    <source>
        <dbReference type="ARBA" id="ARBA00023125"/>
    </source>
</evidence>
<dbReference type="Gene3D" id="1.10.10.10">
    <property type="entry name" value="Winged helix-like DNA-binding domain superfamily/Winged helix DNA-binding domain"/>
    <property type="match status" value="1"/>
</dbReference>
<protein>
    <submittedName>
        <fullName evidence="5">FadR/GntR family transcriptional regulator</fullName>
    </submittedName>
</protein>
<dbReference type="SUPFAM" id="SSF46785">
    <property type="entry name" value="Winged helix' DNA-binding domain"/>
    <property type="match status" value="1"/>
</dbReference>
<keyword evidence="3" id="KW-0804">Transcription</keyword>
<dbReference type="Gene3D" id="1.20.120.530">
    <property type="entry name" value="GntR ligand-binding domain-like"/>
    <property type="match status" value="1"/>
</dbReference>
<dbReference type="Pfam" id="PF07729">
    <property type="entry name" value="FCD"/>
    <property type="match status" value="1"/>
</dbReference>
<keyword evidence="2" id="KW-0238">DNA-binding</keyword>
<accession>A0ABV4URS5</accession>
<dbReference type="InterPro" id="IPR000524">
    <property type="entry name" value="Tscrpt_reg_HTH_GntR"/>
</dbReference>
<evidence type="ECO:0000256" key="1">
    <source>
        <dbReference type="ARBA" id="ARBA00023015"/>
    </source>
</evidence>
<dbReference type="Proteomes" id="UP001575622">
    <property type="component" value="Unassembled WGS sequence"/>
</dbReference>
<evidence type="ECO:0000256" key="3">
    <source>
        <dbReference type="ARBA" id="ARBA00023163"/>
    </source>
</evidence>
<dbReference type="RefSeq" id="WP_373947663.1">
    <property type="nucleotide sequence ID" value="NZ_JBHDLN010000001.1"/>
</dbReference>
<dbReference type="InterPro" id="IPR036388">
    <property type="entry name" value="WH-like_DNA-bd_sf"/>
</dbReference>
<name>A0ABV4URS5_9BACL</name>
<dbReference type="InterPro" id="IPR008920">
    <property type="entry name" value="TF_FadR/GntR_C"/>
</dbReference>
<dbReference type="SMART" id="SM00345">
    <property type="entry name" value="HTH_GNTR"/>
    <property type="match status" value="1"/>
</dbReference>
<dbReference type="SUPFAM" id="SSF48008">
    <property type="entry name" value="GntR ligand-binding domain-like"/>
    <property type="match status" value="1"/>
</dbReference>